<sequence length="77" mass="8442">MEDTVEFFRSGGADVSTTAGRRKWPDDLEGLGNQTPQQARRALEQFEGSAPGALASDEAPEYQNRKRCSAPTFLLNP</sequence>
<dbReference type="RefSeq" id="WP_084437138.1">
    <property type="nucleotide sequence ID" value="NZ_BNAP01000019.1"/>
</dbReference>
<reference evidence="2" key="2">
    <citation type="submission" date="2020-09" db="EMBL/GenBank/DDBJ databases">
        <authorList>
            <person name="Sun Q."/>
            <person name="Zhou Y."/>
        </authorList>
    </citation>
    <scope>NUCLEOTIDE SEQUENCE</scope>
    <source>
        <strain evidence="2">CGMCC 1.7081</strain>
    </source>
</reference>
<comment type="caution">
    <text evidence="2">The sequence shown here is derived from an EMBL/GenBank/DDBJ whole genome shotgun (WGS) entry which is preliminary data.</text>
</comment>
<keyword evidence="3" id="KW-1185">Reference proteome</keyword>
<evidence type="ECO:0000313" key="3">
    <source>
        <dbReference type="Proteomes" id="UP000611500"/>
    </source>
</evidence>
<dbReference type="AlphaFoldDB" id="A0A8J3H7V9"/>
<protein>
    <submittedName>
        <fullName evidence="2">Uncharacterized protein</fullName>
    </submittedName>
</protein>
<organism evidence="2 3">
    <name type="scientific">Pseudodonghicola xiamenensis</name>
    <dbReference type="NCBI Taxonomy" id="337702"/>
    <lineage>
        <taxon>Bacteria</taxon>
        <taxon>Pseudomonadati</taxon>
        <taxon>Pseudomonadota</taxon>
        <taxon>Alphaproteobacteria</taxon>
        <taxon>Rhodobacterales</taxon>
        <taxon>Paracoccaceae</taxon>
        <taxon>Pseudodonghicola</taxon>
    </lineage>
</organism>
<dbReference type="EMBL" id="BNAP01000019">
    <property type="protein sequence ID" value="GHG97935.1"/>
    <property type="molecule type" value="Genomic_DNA"/>
</dbReference>
<reference evidence="2" key="1">
    <citation type="journal article" date="2014" name="Int. J. Syst. Evol. Microbiol.">
        <title>Complete genome sequence of Corynebacterium casei LMG S-19264T (=DSM 44701T), isolated from a smear-ripened cheese.</title>
        <authorList>
            <consortium name="US DOE Joint Genome Institute (JGI-PGF)"/>
            <person name="Walter F."/>
            <person name="Albersmeier A."/>
            <person name="Kalinowski J."/>
            <person name="Ruckert C."/>
        </authorList>
    </citation>
    <scope>NUCLEOTIDE SEQUENCE</scope>
    <source>
        <strain evidence="2">CGMCC 1.7081</strain>
    </source>
</reference>
<proteinExistence type="predicted"/>
<evidence type="ECO:0000313" key="2">
    <source>
        <dbReference type="EMBL" id="GHG97935.1"/>
    </source>
</evidence>
<feature type="region of interest" description="Disordered" evidence="1">
    <location>
        <begin position="1"/>
        <end position="77"/>
    </location>
</feature>
<gene>
    <name evidence="2" type="ORF">GCM10010961_33020</name>
</gene>
<name>A0A8J3H7V9_9RHOB</name>
<dbReference type="Proteomes" id="UP000611500">
    <property type="component" value="Unassembled WGS sequence"/>
</dbReference>
<accession>A0A8J3H7V9</accession>
<evidence type="ECO:0000256" key="1">
    <source>
        <dbReference type="SAM" id="MobiDB-lite"/>
    </source>
</evidence>